<protein>
    <recommendedName>
        <fullName evidence="2">Survival Motor Neuron Gemin2-binding domain-containing protein</fullName>
    </recommendedName>
</protein>
<name>A0A5C3MT08_9AGAM</name>
<feature type="region of interest" description="Disordered" evidence="1">
    <location>
        <begin position="1"/>
        <end position="54"/>
    </location>
</feature>
<accession>A0A5C3MT08</accession>
<evidence type="ECO:0000313" key="3">
    <source>
        <dbReference type="EMBL" id="TFK47925.1"/>
    </source>
</evidence>
<feature type="domain" description="Survival Motor Neuron Gemin2-binding" evidence="2">
    <location>
        <begin position="70"/>
        <end position="92"/>
    </location>
</feature>
<sequence length="242" mass="27000">MRSVVRYDDITDEHVPEPASKKRRKSEASEMFGASTKNVQHWDDPGTSSQAMNYNDDCNAYEESRELTHEEIWDDRALIDAWNAASEEYEALHGPDKGWKKQPLHKSPLWYNTPTNRKAPETGSSAPDQNVEGKATNGAAMEDSQPLNFHTFVPEHDPSLSAPTYAALPQGMVSQDEAFTRAVEASYWSGYWTAVYHSHRSMAAGDVAEVEGDQQEVGEEEEEEGAIGGQDAEDLLPAQRIR</sequence>
<evidence type="ECO:0000256" key="1">
    <source>
        <dbReference type="SAM" id="MobiDB-lite"/>
    </source>
</evidence>
<organism evidence="3 4">
    <name type="scientific">Heliocybe sulcata</name>
    <dbReference type="NCBI Taxonomy" id="5364"/>
    <lineage>
        <taxon>Eukaryota</taxon>
        <taxon>Fungi</taxon>
        <taxon>Dikarya</taxon>
        <taxon>Basidiomycota</taxon>
        <taxon>Agaricomycotina</taxon>
        <taxon>Agaricomycetes</taxon>
        <taxon>Gloeophyllales</taxon>
        <taxon>Gloeophyllaceae</taxon>
        <taxon>Heliocybe</taxon>
    </lineage>
</organism>
<dbReference type="Pfam" id="PF20636">
    <property type="entry name" value="SMN_G2-BD"/>
    <property type="match status" value="1"/>
</dbReference>
<evidence type="ECO:0000313" key="4">
    <source>
        <dbReference type="Proteomes" id="UP000305948"/>
    </source>
</evidence>
<dbReference type="STRING" id="5364.A0A5C3MT08"/>
<reference evidence="3 4" key="1">
    <citation type="journal article" date="2019" name="Nat. Ecol. Evol.">
        <title>Megaphylogeny resolves global patterns of mushroom evolution.</title>
        <authorList>
            <person name="Varga T."/>
            <person name="Krizsan K."/>
            <person name="Foldi C."/>
            <person name="Dima B."/>
            <person name="Sanchez-Garcia M."/>
            <person name="Sanchez-Ramirez S."/>
            <person name="Szollosi G.J."/>
            <person name="Szarkandi J.G."/>
            <person name="Papp V."/>
            <person name="Albert L."/>
            <person name="Andreopoulos W."/>
            <person name="Angelini C."/>
            <person name="Antonin V."/>
            <person name="Barry K.W."/>
            <person name="Bougher N.L."/>
            <person name="Buchanan P."/>
            <person name="Buyck B."/>
            <person name="Bense V."/>
            <person name="Catcheside P."/>
            <person name="Chovatia M."/>
            <person name="Cooper J."/>
            <person name="Damon W."/>
            <person name="Desjardin D."/>
            <person name="Finy P."/>
            <person name="Geml J."/>
            <person name="Haridas S."/>
            <person name="Hughes K."/>
            <person name="Justo A."/>
            <person name="Karasinski D."/>
            <person name="Kautmanova I."/>
            <person name="Kiss B."/>
            <person name="Kocsube S."/>
            <person name="Kotiranta H."/>
            <person name="LaButti K.M."/>
            <person name="Lechner B.E."/>
            <person name="Liimatainen K."/>
            <person name="Lipzen A."/>
            <person name="Lukacs Z."/>
            <person name="Mihaltcheva S."/>
            <person name="Morgado L.N."/>
            <person name="Niskanen T."/>
            <person name="Noordeloos M.E."/>
            <person name="Ohm R.A."/>
            <person name="Ortiz-Santana B."/>
            <person name="Ovrebo C."/>
            <person name="Racz N."/>
            <person name="Riley R."/>
            <person name="Savchenko A."/>
            <person name="Shiryaev A."/>
            <person name="Soop K."/>
            <person name="Spirin V."/>
            <person name="Szebenyi C."/>
            <person name="Tomsovsky M."/>
            <person name="Tulloss R.E."/>
            <person name="Uehling J."/>
            <person name="Grigoriev I.V."/>
            <person name="Vagvolgyi C."/>
            <person name="Papp T."/>
            <person name="Martin F.M."/>
            <person name="Miettinen O."/>
            <person name="Hibbett D.S."/>
            <person name="Nagy L.G."/>
        </authorList>
    </citation>
    <scope>NUCLEOTIDE SEQUENCE [LARGE SCALE GENOMIC DNA]</scope>
    <source>
        <strain evidence="3 4">OMC1185</strain>
    </source>
</reference>
<feature type="compositionally biased region" description="Basic and acidic residues" evidence="1">
    <location>
        <begin position="1"/>
        <end position="20"/>
    </location>
</feature>
<feature type="region of interest" description="Disordered" evidence="1">
    <location>
        <begin position="207"/>
        <end position="242"/>
    </location>
</feature>
<feature type="compositionally biased region" description="Acidic residues" evidence="1">
    <location>
        <begin position="208"/>
        <end position="225"/>
    </location>
</feature>
<feature type="compositionally biased region" description="Polar residues" evidence="1">
    <location>
        <begin position="110"/>
        <end position="128"/>
    </location>
</feature>
<gene>
    <name evidence="3" type="ORF">OE88DRAFT_1664885</name>
</gene>
<dbReference type="InterPro" id="IPR049481">
    <property type="entry name" value="SMN_G2-BD"/>
</dbReference>
<dbReference type="Proteomes" id="UP000305948">
    <property type="component" value="Unassembled WGS sequence"/>
</dbReference>
<dbReference type="AlphaFoldDB" id="A0A5C3MT08"/>
<keyword evidence="4" id="KW-1185">Reference proteome</keyword>
<feature type="region of interest" description="Disordered" evidence="1">
    <location>
        <begin position="93"/>
        <end position="133"/>
    </location>
</feature>
<evidence type="ECO:0000259" key="2">
    <source>
        <dbReference type="Pfam" id="PF20636"/>
    </source>
</evidence>
<dbReference type="EMBL" id="ML213521">
    <property type="protein sequence ID" value="TFK47925.1"/>
    <property type="molecule type" value="Genomic_DNA"/>
</dbReference>
<dbReference type="OrthoDB" id="197400at2759"/>
<proteinExistence type="predicted"/>
<dbReference type="CDD" id="cd22851">
    <property type="entry name" value="SMN_N"/>
    <property type="match status" value="1"/>
</dbReference>